<dbReference type="VEuPathDB" id="FungiDB:CAGL0H00121g"/>
<comment type="caution">
    <text evidence="8">The sequence shown here is derived from an EMBL/GenBank/DDBJ whole genome shotgun (WGS) entry which is preliminary data.</text>
</comment>
<feature type="region of interest" description="Disordered" evidence="5">
    <location>
        <begin position="503"/>
        <end position="523"/>
    </location>
</feature>
<feature type="compositionally biased region" description="Low complexity" evidence="5">
    <location>
        <begin position="453"/>
        <end position="474"/>
    </location>
</feature>
<evidence type="ECO:0000259" key="7">
    <source>
        <dbReference type="Pfam" id="PF11765"/>
    </source>
</evidence>
<dbReference type="InterPro" id="IPR049451">
    <property type="entry name" value="AWP2-like_YTTT_rpt"/>
</dbReference>
<keyword evidence="4" id="KW-0325">Glycoprotein</keyword>
<dbReference type="VEuPathDB" id="FungiDB:GVI51_M00011"/>
<keyword evidence="3 6" id="KW-0732">Signal</keyword>
<evidence type="ECO:0000256" key="4">
    <source>
        <dbReference type="ARBA" id="ARBA00023180"/>
    </source>
</evidence>
<comment type="subcellular location">
    <subcellularLocation>
        <location evidence="1">Secreted</location>
    </subcellularLocation>
</comment>
<evidence type="ECO:0000313" key="8">
    <source>
        <dbReference type="EMBL" id="KTB11006.1"/>
    </source>
</evidence>
<evidence type="ECO:0000313" key="9">
    <source>
        <dbReference type="Proteomes" id="UP000054886"/>
    </source>
</evidence>
<dbReference type="AlphaFoldDB" id="A0A0W0DGR1"/>
<evidence type="ECO:0000256" key="6">
    <source>
        <dbReference type="SAM" id="SignalP"/>
    </source>
</evidence>
<evidence type="ECO:0000256" key="1">
    <source>
        <dbReference type="ARBA" id="ARBA00004613"/>
    </source>
</evidence>
<dbReference type="VEuPathDB" id="FungiDB:GWK60_I00011"/>
<dbReference type="EMBL" id="LLZZ01000044">
    <property type="protein sequence ID" value="KTB11006.1"/>
    <property type="molecule type" value="Genomic_DNA"/>
</dbReference>
<name>A0A0W0DGR1_CANGB</name>
<dbReference type="GO" id="GO:0005576">
    <property type="term" value="C:extracellular region"/>
    <property type="evidence" value="ECO:0007669"/>
    <property type="project" value="UniProtKB-SubCell"/>
</dbReference>
<evidence type="ECO:0000256" key="5">
    <source>
        <dbReference type="SAM" id="MobiDB-lite"/>
    </source>
</evidence>
<dbReference type="Proteomes" id="UP000054886">
    <property type="component" value="Unassembled WGS sequence"/>
</dbReference>
<keyword evidence="2" id="KW-0964">Secreted</keyword>
<dbReference type="VEuPathDB" id="FungiDB:B1J91_J11990g"/>
<feature type="region of interest" description="Disordered" evidence="5">
    <location>
        <begin position="450"/>
        <end position="480"/>
    </location>
</feature>
<dbReference type="Pfam" id="PF11765">
    <property type="entry name" value="Hyphal_reg_CWP"/>
    <property type="match status" value="1"/>
</dbReference>
<reference evidence="8 9" key="1">
    <citation type="submission" date="2015-10" db="EMBL/GenBank/DDBJ databases">
        <title>Draft genomes sequences of Candida glabrata isolates 1A, 1B, 2A, 2B, 3A and 3B.</title>
        <authorList>
            <person name="Haavelsrud O.E."/>
            <person name="Gaustad P."/>
        </authorList>
    </citation>
    <scope>NUCLEOTIDE SEQUENCE [LARGE SCALE GENOMIC DNA]</scope>
    <source>
        <strain evidence="8">910700640</strain>
    </source>
</reference>
<dbReference type="VEuPathDB" id="FungiDB:CAGL0L00227g"/>
<evidence type="ECO:0000256" key="3">
    <source>
        <dbReference type="ARBA" id="ARBA00022729"/>
    </source>
</evidence>
<feature type="non-terminal residue" evidence="8">
    <location>
        <position position="523"/>
    </location>
</feature>
<protein>
    <submittedName>
        <fullName evidence="8">Hyphally regulated cell wall protein 3</fullName>
    </submittedName>
</protein>
<accession>A0A0W0DGR1</accession>
<feature type="domain" description="Hyphally-regulated cell wall protein N-terminal" evidence="7">
    <location>
        <begin position="19"/>
        <end position="335"/>
    </location>
</feature>
<feature type="chain" id="PRO_5006900800" evidence="6">
    <location>
        <begin position="27"/>
        <end position="523"/>
    </location>
</feature>
<organism evidence="8 9">
    <name type="scientific">Candida glabrata</name>
    <name type="common">Yeast</name>
    <name type="synonym">Torulopsis glabrata</name>
    <dbReference type="NCBI Taxonomy" id="5478"/>
    <lineage>
        <taxon>Eukaryota</taxon>
        <taxon>Fungi</taxon>
        <taxon>Dikarya</taxon>
        <taxon>Ascomycota</taxon>
        <taxon>Saccharomycotina</taxon>
        <taxon>Saccharomycetes</taxon>
        <taxon>Saccharomycetales</taxon>
        <taxon>Saccharomycetaceae</taxon>
        <taxon>Nakaseomyces</taxon>
    </lineage>
</organism>
<proteinExistence type="predicted"/>
<dbReference type="Pfam" id="PF20646">
    <property type="entry name" value="Hpf1_C"/>
    <property type="match status" value="2"/>
</dbReference>
<feature type="signal peptide" evidence="6">
    <location>
        <begin position="1"/>
        <end position="26"/>
    </location>
</feature>
<evidence type="ECO:0000256" key="2">
    <source>
        <dbReference type="ARBA" id="ARBA00022525"/>
    </source>
</evidence>
<sequence>MKDNPSFSITMSWIIRLMLLIVSAMSQAVIQSNTITYGNNPTGYSNGYIVLGGVYLAFQDMNTVSMFQTVRVNQGGALYYINNNLKGFSISSNHNWFVNFVFQNDGTIVVDDRLSTSAGSWKINDGSFTNTGNIMFTSSQGDTFDISATSVTNTGIIYSKGTNAARPQQLKIGNNANNWYNTGTICLANTTFDLQKSIQGVGCVSVGANSVFNIHDINLQQQSIYLSDPTSVVAVSNGQNMPVSGFGNGNGFLFPLFPIKSFTYDSLTGIIKFTVGYLGLQTFTVPIGNGYNETLFEIVPDNYIQGNHYQNSFFIYKGKPPQSAPSICKACVEIPLYTFKVPEAYETTNELGFSEIISFYSTYNSNNLPLIGTTTLYSPPPVYTITKSDNTTTETEIVSRVVGVDVNGSPITYYTTIIAGPTQPSVVTTTITTTFSGGRESTITTVETANDTMSNPTSISSQPSSISSNNMTSSAFDDGKDRTTVVTNADGSVQTDIVSHITTTDASGNPTTIATTYPSPADD</sequence>
<gene>
    <name evidence="8" type="ORF">AO440_003257</name>
</gene>
<dbReference type="InterPro" id="IPR021031">
    <property type="entry name" value="Hyphal-reg_cell_wall_N"/>
</dbReference>
<dbReference type="GO" id="GO:0009277">
    <property type="term" value="C:fungal-type cell wall"/>
    <property type="evidence" value="ECO:0007669"/>
    <property type="project" value="UniProtKB-ARBA"/>
</dbReference>